<keyword evidence="2" id="KW-1185">Reference proteome</keyword>
<proteinExistence type="predicted"/>
<dbReference type="Proteomes" id="UP000308744">
    <property type="component" value="Unassembled WGS sequence"/>
</dbReference>
<comment type="caution">
    <text evidence="1">The sequence shown here is derived from an EMBL/GenBank/DDBJ whole genome shotgun (WGS) entry which is preliminary data.</text>
</comment>
<dbReference type="RefSeq" id="WP_107894750.1">
    <property type="nucleotide sequence ID" value="NZ_PYWM01000005.1"/>
</dbReference>
<dbReference type="AlphaFoldDB" id="A0A4U2ZCB2"/>
<evidence type="ECO:0000313" key="2">
    <source>
        <dbReference type="Proteomes" id="UP000308744"/>
    </source>
</evidence>
<reference evidence="1 2" key="1">
    <citation type="submission" date="2019-04" db="EMBL/GenBank/DDBJ databases">
        <title>Lysinibacillus genome sequencing.</title>
        <authorList>
            <person name="Dunlap C."/>
        </authorList>
    </citation>
    <scope>NUCLEOTIDE SEQUENCE [LARGE SCALE GENOMIC DNA]</scope>
    <source>
        <strain evidence="1 2">CCTCC AB 2010389</strain>
    </source>
</reference>
<accession>A0A4U2ZCB2</accession>
<dbReference type="EMBL" id="SZPU01000012">
    <property type="protein sequence ID" value="TKI71904.1"/>
    <property type="molecule type" value="Genomic_DNA"/>
</dbReference>
<sequence>MTSITDLKNAIDNLLSLSSTGAILHLNSHTPERAFEAYIFSLCSKAVKNLGATTTATATLTGTQSGPNPSIVIFRGSPGNMWSVSQDFCYLDCTLNDKSFEVHVDVTYEGRSGANHELDVSIYSKAQANIARSNRVFPKMQKHLIGAIECKFYTSAPGVSLARTFVGLLTDCSGKKFKAFISNQATDGLKKFLSTGPALSFTDLSPLDVSSEDRFVKNLEQFLLEWSHTR</sequence>
<gene>
    <name evidence="1" type="ORF">FC756_03670</name>
</gene>
<evidence type="ECO:0000313" key="1">
    <source>
        <dbReference type="EMBL" id="TKI71904.1"/>
    </source>
</evidence>
<protein>
    <submittedName>
        <fullName evidence="1">Uncharacterized protein</fullName>
    </submittedName>
</protein>
<organism evidence="1 2">
    <name type="scientific">Lysinibacillus mangiferihumi</name>
    <dbReference type="NCBI Taxonomy" id="1130819"/>
    <lineage>
        <taxon>Bacteria</taxon>
        <taxon>Bacillati</taxon>
        <taxon>Bacillota</taxon>
        <taxon>Bacilli</taxon>
        <taxon>Bacillales</taxon>
        <taxon>Bacillaceae</taxon>
        <taxon>Lysinibacillus</taxon>
    </lineage>
</organism>
<name>A0A4U2ZCB2_9BACI</name>